<feature type="transmembrane region" description="Helical" evidence="2">
    <location>
        <begin position="266"/>
        <end position="285"/>
    </location>
</feature>
<evidence type="ECO:0000256" key="2">
    <source>
        <dbReference type="SAM" id="Phobius"/>
    </source>
</evidence>
<dbReference type="Proteomes" id="UP001501495">
    <property type="component" value="Unassembled WGS sequence"/>
</dbReference>
<name>A0ABP7XGE4_9ACTN</name>
<reference evidence="4" key="1">
    <citation type="journal article" date="2019" name="Int. J. Syst. Evol. Microbiol.">
        <title>The Global Catalogue of Microorganisms (GCM) 10K type strain sequencing project: providing services to taxonomists for standard genome sequencing and annotation.</title>
        <authorList>
            <consortium name="The Broad Institute Genomics Platform"/>
            <consortium name="The Broad Institute Genome Sequencing Center for Infectious Disease"/>
            <person name="Wu L."/>
            <person name="Ma J."/>
        </authorList>
    </citation>
    <scope>NUCLEOTIDE SEQUENCE [LARGE SCALE GENOMIC DNA]</scope>
    <source>
        <strain evidence="4">JCM 16703</strain>
    </source>
</reference>
<proteinExistence type="predicted"/>
<gene>
    <name evidence="3" type="ORF">GCM10022215_14970</name>
</gene>
<dbReference type="PANTHER" id="PTHR30188">
    <property type="entry name" value="ABC TRANSPORTER PERMEASE PROTEIN-RELATED"/>
    <property type="match status" value="1"/>
</dbReference>
<accession>A0ABP7XGE4</accession>
<feature type="compositionally biased region" description="Polar residues" evidence="1">
    <location>
        <begin position="1"/>
        <end position="14"/>
    </location>
</feature>
<sequence>MTEQISDSTVTTPPGTLREDVAPTVAPGTPQPAGPEKRKGANPLLAALTETGEMMSLAGVVIGSAVRHPRGYWGDVRDQMFAILRLCVIPMAVSCIAFGLGAPGLQGGNIYSLFGIPERLGSFFIMASVREFAPWINAMIVAGVVGTAFTADLGARRIREELDALEVLGIDPIRTLVVPRVIAVTLMTGLLDIFALCCGVIGGFIAAVPILDATPGAFIANFFSNASTQDLLGSLIKTTLFGFFVGIICCYKGLNAKGGAIGVGRAVNQAVVISFAVIWIFNYVFTATLLGLYPGIQVAR</sequence>
<comment type="caution">
    <text evidence="3">The sequence shown here is derived from an EMBL/GenBank/DDBJ whole genome shotgun (WGS) entry which is preliminary data.</text>
</comment>
<dbReference type="EMBL" id="BAAAZH010000012">
    <property type="protein sequence ID" value="GAA4115815.1"/>
    <property type="molecule type" value="Genomic_DNA"/>
</dbReference>
<keyword evidence="2" id="KW-0472">Membrane</keyword>
<keyword evidence="2" id="KW-0812">Transmembrane</keyword>
<evidence type="ECO:0000256" key="1">
    <source>
        <dbReference type="SAM" id="MobiDB-lite"/>
    </source>
</evidence>
<feature type="region of interest" description="Disordered" evidence="1">
    <location>
        <begin position="1"/>
        <end position="40"/>
    </location>
</feature>
<organism evidence="3 4">
    <name type="scientific">Nocardioides fonticola</name>
    <dbReference type="NCBI Taxonomy" id="450363"/>
    <lineage>
        <taxon>Bacteria</taxon>
        <taxon>Bacillati</taxon>
        <taxon>Actinomycetota</taxon>
        <taxon>Actinomycetes</taxon>
        <taxon>Propionibacteriales</taxon>
        <taxon>Nocardioidaceae</taxon>
        <taxon>Nocardioides</taxon>
    </lineage>
</organism>
<dbReference type="InterPro" id="IPR030802">
    <property type="entry name" value="Permease_MalE"/>
</dbReference>
<feature type="transmembrane region" description="Helical" evidence="2">
    <location>
        <begin position="190"/>
        <end position="211"/>
    </location>
</feature>
<feature type="transmembrane region" description="Helical" evidence="2">
    <location>
        <begin position="82"/>
        <end position="102"/>
    </location>
</feature>
<feature type="transmembrane region" description="Helical" evidence="2">
    <location>
        <begin position="231"/>
        <end position="254"/>
    </location>
</feature>
<dbReference type="PANTHER" id="PTHR30188:SF4">
    <property type="entry name" value="PROTEIN TRIGALACTOSYLDIACYLGLYCEROL 1, CHLOROPLASTIC"/>
    <property type="match status" value="1"/>
</dbReference>
<dbReference type="RefSeq" id="WP_344732683.1">
    <property type="nucleotide sequence ID" value="NZ_BAAAZH010000012.1"/>
</dbReference>
<evidence type="ECO:0000313" key="4">
    <source>
        <dbReference type="Proteomes" id="UP001501495"/>
    </source>
</evidence>
<keyword evidence="4" id="KW-1185">Reference proteome</keyword>
<feature type="transmembrane region" description="Helical" evidence="2">
    <location>
        <begin position="132"/>
        <end position="151"/>
    </location>
</feature>
<keyword evidence="2" id="KW-1133">Transmembrane helix</keyword>
<dbReference type="Pfam" id="PF02405">
    <property type="entry name" value="MlaE"/>
    <property type="match status" value="1"/>
</dbReference>
<evidence type="ECO:0000313" key="3">
    <source>
        <dbReference type="EMBL" id="GAA4115815.1"/>
    </source>
</evidence>
<protein>
    <submittedName>
        <fullName evidence="3">ABC transporter permease</fullName>
    </submittedName>
</protein>